<feature type="region of interest" description="Disordered" evidence="1">
    <location>
        <begin position="268"/>
        <end position="304"/>
    </location>
</feature>
<feature type="compositionally biased region" description="Polar residues" evidence="1">
    <location>
        <begin position="237"/>
        <end position="246"/>
    </location>
</feature>
<dbReference type="Proteomes" id="UP000054538">
    <property type="component" value="Unassembled WGS sequence"/>
</dbReference>
<name>A0A0D0EB43_9AGAM</name>
<evidence type="ECO:0000313" key="2">
    <source>
        <dbReference type="EMBL" id="KIL00920.1"/>
    </source>
</evidence>
<proteinExistence type="predicted"/>
<evidence type="ECO:0000313" key="3">
    <source>
        <dbReference type="Proteomes" id="UP000054538"/>
    </source>
</evidence>
<dbReference type="EMBL" id="KN824824">
    <property type="protein sequence ID" value="KIL00920.1"/>
    <property type="molecule type" value="Genomic_DNA"/>
</dbReference>
<evidence type="ECO:0000256" key="1">
    <source>
        <dbReference type="SAM" id="MobiDB-lite"/>
    </source>
</evidence>
<protein>
    <submittedName>
        <fullName evidence="2">Uncharacterized protein</fullName>
    </submittedName>
</protein>
<keyword evidence="3" id="KW-1185">Reference proteome</keyword>
<dbReference type="InParanoid" id="A0A0D0EB43"/>
<accession>A0A0D0EB43</accession>
<dbReference type="OrthoDB" id="2984747at2759"/>
<gene>
    <name evidence="2" type="ORF">PAXRUDRAFT_29437</name>
</gene>
<feature type="compositionally biased region" description="Low complexity" evidence="1">
    <location>
        <begin position="160"/>
        <end position="171"/>
    </location>
</feature>
<dbReference type="HOGENOM" id="CLU_048459_0_0_1"/>
<reference evidence="2 3" key="1">
    <citation type="submission" date="2014-04" db="EMBL/GenBank/DDBJ databases">
        <authorList>
            <consortium name="DOE Joint Genome Institute"/>
            <person name="Kuo A."/>
            <person name="Kohler A."/>
            <person name="Jargeat P."/>
            <person name="Nagy L.G."/>
            <person name="Floudas D."/>
            <person name="Copeland A."/>
            <person name="Barry K.W."/>
            <person name="Cichocki N."/>
            <person name="Veneault-Fourrey C."/>
            <person name="LaButti K."/>
            <person name="Lindquist E.A."/>
            <person name="Lipzen A."/>
            <person name="Lundell T."/>
            <person name="Morin E."/>
            <person name="Murat C."/>
            <person name="Sun H."/>
            <person name="Tunlid A."/>
            <person name="Henrissat B."/>
            <person name="Grigoriev I.V."/>
            <person name="Hibbett D.S."/>
            <person name="Martin F."/>
            <person name="Nordberg H.P."/>
            <person name="Cantor M.N."/>
            <person name="Hua S.X."/>
        </authorList>
    </citation>
    <scope>NUCLEOTIDE SEQUENCE [LARGE SCALE GENOMIC DNA]</scope>
    <source>
        <strain evidence="2 3">Ve08.2h10</strain>
    </source>
</reference>
<organism evidence="2 3">
    <name type="scientific">Paxillus rubicundulus Ve08.2h10</name>
    <dbReference type="NCBI Taxonomy" id="930991"/>
    <lineage>
        <taxon>Eukaryota</taxon>
        <taxon>Fungi</taxon>
        <taxon>Dikarya</taxon>
        <taxon>Basidiomycota</taxon>
        <taxon>Agaricomycotina</taxon>
        <taxon>Agaricomycetes</taxon>
        <taxon>Agaricomycetidae</taxon>
        <taxon>Boletales</taxon>
        <taxon>Paxilineae</taxon>
        <taxon>Paxillaceae</taxon>
        <taxon>Paxillus</taxon>
    </lineage>
</organism>
<sequence length="395" mass="43169">MFEEICLTCSKHLPDDSRAYCSDECESRDAYNSPSISSASSALSSPYLDYTMGGEVPALLPSALGTALSTFQKRVRYSTSSSSTSSASWSVFTDAEDDEPAVGIDEDFGYEGDSVETGIHASMRSLGPHHSSKVSGLMYTRRPSATNHRSLIPLLHRRTSSGSSSGQVPSSTEDDVEFAHQTSPQSCHERACSARAREKNKLTITSNTKRTRNRASLPAYFSLLQINSPQRSPPHPSSANSADPDSQPSPPTPKIASLLAMSGLRSALEATPRGRRREPETSRHSQSRSRSHSRMRQGLRSSVEQVFDWSRAPMTRGRPAVRRNSSPLPKMMASMEEFEDPALIAGPASHVNQRRGRYRTHELQGRGSSRDAPGYGNGRSGLKERERVTAAGAHW</sequence>
<feature type="compositionally biased region" description="Basic residues" evidence="1">
    <location>
        <begin position="285"/>
        <end position="297"/>
    </location>
</feature>
<feature type="region of interest" description="Disordered" evidence="1">
    <location>
        <begin position="227"/>
        <end position="255"/>
    </location>
</feature>
<feature type="region of interest" description="Disordered" evidence="1">
    <location>
        <begin position="146"/>
        <end position="192"/>
    </location>
</feature>
<feature type="region of interest" description="Disordered" evidence="1">
    <location>
        <begin position="352"/>
        <end position="395"/>
    </location>
</feature>
<reference evidence="3" key="2">
    <citation type="submission" date="2015-01" db="EMBL/GenBank/DDBJ databases">
        <title>Evolutionary Origins and Diversification of the Mycorrhizal Mutualists.</title>
        <authorList>
            <consortium name="DOE Joint Genome Institute"/>
            <consortium name="Mycorrhizal Genomics Consortium"/>
            <person name="Kohler A."/>
            <person name="Kuo A."/>
            <person name="Nagy L.G."/>
            <person name="Floudas D."/>
            <person name="Copeland A."/>
            <person name="Barry K.W."/>
            <person name="Cichocki N."/>
            <person name="Veneault-Fourrey C."/>
            <person name="LaButti K."/>
            <person name="Lindquist E.A."/>
            <person name="Lipzen A."/>
            <person name="Lundell T."/>
            <person name="Morin E."/>
            <person name="Murat C."/>
            <person name="Riley R."/>
            <person name="Ohm R."/>
            <person name="Sun H."/>
            <person name="Tunlid A."/>
            <person name="Henrissat B."/>
            <person name="Grigoriev I.V."/>
            <person name="Hibbett D.S."/>
            <person name="Martin F."/>
        </authorList>
    </citation>
    <scope>NUCLEOTIDE SEQUENCE [LARGE SCALE GENOMIC DNA]</scope>
    <source>
        <strain evidence="3">Ve08.2h10</strain>
    </source>
</reference>
<dbReference type="AlphaFoldDB" id="A0A0D0EB43"/>